<dbReference type="SUPFAM" id="SSF54975">
    <property type="entry name" value="Acylphosphatase/BLUF domain-like"/>
    <property type="match status" value="1"/>
</dbReference>
<dbReference type="InterPro" id="IPR007024">
    <property type="entry name" value="BLUF_domain"/>
</dbReference>
<evidence type="ECO:0000256" key="1">
    <source>
        <dbReference type="SAM" id="MobiDB-lite"/>
    </source>
</evidence>
<feature type="region of interest" description="Disordered" evidence="1">
    <location>
        <begin position="433"/>
        <end position="484"/>
    </location>
</feature>
<organism evidence="3 4">
    <name type="scientific">Bodo saltans</name>
    <name type="common">Flagellated protozoan</name>
    <dbReference type="NCBI Taxonomy" id="75058"/>
    <lineage>
        <taxon>Eukaryota</taxon>
        <taxon>Discoba</taxon>
        <taxon>Euglenozoa</taxon>
        <taxon>Kinetoplastea</taxon>
        <taxon>Metakinetoplastina</taxon>
        <taxon>Eubodonida</taxon>
        <taxon>Bodonidae</taxon>
        <taxon>Bodo</taxon>
    </lineage>
</organism>
<keyword evidence="4" id="KW-1185">Reference proteome</keyword>
<evidence type="ECO:0000259" key="2">
    <source>
        <dbReference type="PROSITE" id="PS50925"/>
    </source>
</evidence>
<gene>
    <name evidence="3" type="ORF">BSAL_85795</name>
</gene>
<feature type="domain" description="BLUF" evidence="2">
    <location>
        <begin position="75"/>
        <end position="166"/>
    </location>
</feature>
<sequence>MTSTLVGIDEDLYLANQTLAELQDRVIVAYEAQDLTEGRQLEEALAIATQKRDSLMDTKSYIVNKERLQDCAGRLSTVLYLSQFGDTFSAENVSSIVAHANAKNELSGVTGVLYVLRGWFASYLEGSADAIDKLVRRLKVDPRHQRFRIIQRTTDVPNVIRRFPNNGLLLKRLETPQTVSQQNPEATMLYELSTHLKLESYVPILSAVTRGRLTASSYQPPTEDPAVVAARPVTLTRYLLLVQPLKQGPYYTLNSMTKSPVDHAALIESVFTKVRHVVEQTNNSLCQGAILSAGHAADAITCCFHTELPIEAVQRATMLFRALCDSTETEMYCPVMALHVAELEYSMDRGVRATGPALRLLRQHVDLAMQHHKGIVLSEAVFNALQDGENYTSFITTEFAPRRPVDVYLATTMQSFSWDAELEKRAKLAAALRQQNASRSSGSGHPAPGDASSHITPAARYRQSRKEAHQPTSEEANQKPIPGLSRAEDLRELFTSLGIVPNTDYIERSSLDAWLHTQENAGVPVYNVEVDRVLQQFADGPGSEFCSFDQFCMIVYQRLKG</sequence>
<accession>A0A0S4J3M4</accession>
<dbReference type="SMART" id="SM01034">
    <property type="entry name" value="BLUF"/>
    <property type="match status" value="1"/>
</dbReference>
<name>A0A0S4J3M4_BODSA</name>
<dbReference type="PROSITE" id="PS50925">
    <property type="entry name" value="BLUF"/>
    <property type="match status" value="1"/>
</dbReference>
<dbReference type="GO" id="GO:0009882">
    <property type="term" value="F:blue light photoreceptor activity"/>
    <property type="evidence" value="ECO:0007669"/>
    <property type="project" value="InterPro"/>
</dbReference>
<dbReference type="InterPro" id="IPR036046">
    <property type="entry name" value="Acylphosphatase-like_dom_sf"/>
</dbReference>
<dbReference type="GO" id="GO:0071949">
    <property type="term" value="F:FAD binding"/>
    <property type="evidence" value="ECO:0007669"/>
    <property type="project" value="InterPro"/>
</dbReference>
<proteinExistence type="predicted"/>
<dbReference type="VEuPathDB" id="TriTrypDB:BSAL_85795"/>
<protein>
    <recommendedName>
        <fullName evidence="2">BLUF domain-containing protein</fullName>
    </recommendedName>
</protein>
<evidence type="ECO:0000313" key="4">
    <source>
        <dbReference type="Proteomes" id="UP000051952"/>
    </source>
</evidence>
<evidence type="ECO:0000313" key="3">
    <source>
        <dbReference type="EMBL" id="CUG78496.1"/>
    </source>
</evidence>
<dbReference type="EMBL" id="CYKH01001023">
    <property type="protein sequence ID" value="CUG78496.1"/>
    <property type="molecule type" value="Genomic_DNA"/>
</dbReference>
<dbReference type="Pfam" id="PF04940">
    <property type="entry name" value="BLUF"/>
    <property type="match status" value="1"/>
</dbReference>
<dbReference type="AlphaFoldDB" id="A0A0S4J3M4"/>
<dbReference type="Gene3D" id="3.30.70.100">
    <property type="match status" value="1"/>
</dbReference>
<dbReference type="Proteomes" id="UP000051952">
    <property type="component" value="Unassembled WGS sequence"/>
</dbReference>
<reference evidence="4" key="1">
    <citation type="submission" date="2015-09" db="EMBL/GenBank/DDBJ databases">
        <authorList>
            <consortium name="Pathogen Informatics"/>
        </authorList>
    </citation>
    <scope>NUCLEOTIDE SEQUENCE [LARGE SCALE GENOMIC DNA]</scope>
    <source>
        <strain evidence="4">Lake Konstanz</strain>
    </source>
</reference>
<feature type="compositionally biased region" description="Polar residues" evidence="1">
    <location>
        <begin position="434"/>
        <end position="443"/>
    </location>
</feature>